<feature type="chain" id="PRO_5032543157" evidence="2">
    <location>
        <begin position="18"/>
        <end position="258"/>
    </location>
</feature>
<dbReference type="InterPro" id="IPR001254">
    <property type="entry name" value="Trypsin_dom"/>
</dbReference>
<dbReference type="CDD" id="cd00190">
    <property type="entry name" value="Tryp_SPc"/>
    <property type="match status" value="1"/>
</dbReference>
<accession>A0A811ZTU8</accession>
<proteinExistence type="predicted"/>
<evidence type="ECO:0000313" key="4">
    <source>
        <dbReference type="EMBL" id="CAD7692299.1"/>
    </source>
</evidence>
<comment type="caution">
    <text evidence="4">The sequence shown here is derived from an EMBL/GenBank/DDBJ whole genome shotgun (WGS) entry which is preliminary data.</text>
</comment>
<dbReference type="PRINTS" id="PR00722">
    <property type="entry name" value="CHYMOTRYPSIN"/>
</dbReference>
<sequence length="258" mass="28291">MWFLALCLAMSLGWTGAAPPILSRIIGGKDCEKNFQPWHSFVYNFTGNRCGGILCTHSGCSWLPTASTSGYYQLWLVHHNLFDHEDTASYLRILSLPKNHTRLPEEDYSHDLVLLRLAEPAQITDEPQVGSTCYASGWGQTLQPGAQTFGFTYIGNFQCADLKLLPKDVCAKACSQKMTDQMLCAEPLETISDSCLGNSGSPLICDGMLQGVTSWGHIPCGSPSMPAVYTKLTPLPAVDQRHYVSEQLNASDLPLLSQ</sequence>
<evidence type="ECO:0000256" key="2">
    <source>
        <dbReference type="SAM" id="SignalP"/>
    </source>
</evidence>
<organism evidence="4 5">
    <name type="scientific">Nyctereutes procyonoides</name>
    <name type="common">Raccoon dog</name>
    <name type="synonym">Canis procyonoides</name>
    <dbReference type="NCBI Taxonomy" id="34880"/>
    <lineage>
        <taxon>Eukaryota</taxon>
        <taxon>Metazoa</taxon>
        <taxon>Chordata</taxon>
        <taxon>Craniata</taxon>
        <taxon>Vertebrata</taxon>
        <taxon>Euteleostomi</taxon>
        <taxon>Mammalia</taxon>
        <taxon>Eutheria</taxon>
        <taxon>Laurasiatheria</taxon>
        <taxon>Carnivora</taxon>
        <taxon>Caniformia</taxon>
        <taxon>Canidae</taxon>
        <taxon>Nyctereutes</taxon>
    </lineage>
</organism>
<dbReference type="PROSITE" id="PS50240">
    <property type="entry name" value="TRYPSIN_DOM"/>
    <property type="match status" value="1"/>
</dbReference>
<keyword evidence="5" id="KW-1185">Reference proteome</keyword>
<dbReference type="PANTHER" id="PTHR24271">
    <property type="entry name" value="KALLIKREIN-RELATED"/>
    <property type="match status" value="1"/>
</dbReference>
<dbReference type="AlphaFoldDB" id="A0A811ZTU8"/>
<dbReference type="SUPFAM" id="SSF50494">
    <property type="entry name" value="Trypsin-like serine proteases"/>
    <property type="match status" value="1"/>
</dbReference>
<dbReference type="InterPro" id="IPR001314">
    <property type="entry name" value="Peptidase_S1A"/>
</dbReference>
<dbReference type="InterPro" id="IPR043504">
    <property type="entry name" value="Peptidase_S1_PA_chymotrypsin"/>
</dbReference>
<dbReference type="Pfam" id="PF00089">
    <property type="entry name" value="Trypsin"/>
    <property type="match status" value="1"/>
</dbReference>
<feature type="signal peptide" evidence="2">
    <location>
        <begin position="1"/>
        <end position="17"/>
    </location>
</feature>
<evidence type="ECO:0000259" key="3">
    <source>
        <dbReference type="PROSITE" id="PS50240"/>
    </source>
</evidence>
<keyword evidence="2" id="KW-0732">Signal</keyword>
<evidence type="ECO:0000313" key="5">
    <source>
        <dbReference type="Proteomes" id="UP000645828"/>
    </source>
</evidence>
<dbReference type="Gene3D" id="2.40.10.10">
    <property type="entry name" value="Trypsin-like serine proteases"/>
    <property type="match status" value="2"/>
</dbReference>
<dbReference type="GO" id="GO:0004252">
    <property type="term" value="F:serine-type endopeptidase activity"/>
    <property type="evidence" value="ECO:0007669"/>
    <property type="project" value="InterPro"/>
</dbReference>
<dbReference type="InterPro" id="IPR009003">
    <property type="entry name" value="Peptidase_S1_PA"/>
</dbReference>
<gene>
    <name evidence="4" type="ORF">NYPRO_LOCUS25093</name>
</gene>
<dbReference type="GO" id="GO:0031638">
    <property type="term" value="P:zymogen activation"/>
    <property type="evidence" value="ECO:0007669"/>
    <property type="project" value="TreeGrafter"/>
</dbReference>
<keyword evidence="1" id="KW-1015">Disulfide bond</keyword>
<dbReference type="EMBL" id="CAJHUB010000775">
    <property type="protein sequence ID" value="CAD7692299.1"/>
    <property type="molecule type" value="Genomic_DNA"/>
</dbReference>
<dbReference type="SMART" id="SM00020">
    <property type="entry name" value="Tryp_SPc"/>
    <property type="match status" value="1"/>
</dbReference>
<reference evidence="4" key="1">
    <citation type="submission" date="2020-12" db="EMBL/GenBank/DDBJ databases">
        <authorList>
            <consortium name="Molecular Ecology Group"/>
        </authorList>
    </citation>
    <scope>NUCLEOTIDE SEQUENCE</scope>
    <source>
        <strain evidence="4">TBG_1078</strain>
    </source>
</reference>
<dbReference type="Proteomes" id="UP000645828">
    <property type="component" value="Unassembled WGS sequence"/>
</dbReference>
<dbReference type="PANTHER" id="PTHR24271:SF47">
    <property type="entry name" value="KALLIKREIN-1"/>
    <property type="match status" value="1"/>
</dbReference>
<feature type="domain" description="Peptidase S1" evidence="3">
    <location>
        <begin position="25"/>
        <end position="249"/>
    </location>
</feature>
<protein>
    <submittedName>
        <fullName evidence="4">(raccoon dog) hypothetical protein</fullName>
    </submittedName>
</protein>
<dbReference type="GO" id="GO:0003073">
    <property type="term" value="P:regulation of systemic arterial blood pressure"/>
    <property type="evidence" value="ECO:0007669"/>
    <property type="project" value="TreeGrafter"/>
</dbReference>
<evidence type="ECO:0000256" key="1">
    <source>
        <dbReference type="ARBA" id="ARBA00023157"/>
    </source>
</evidence>
<dbReference type="GO" id="GO:0030141">
    <property type="term" value="C:secretory granule"/>
    <property type="evidence" value="ECO:0007669"/>
    <property type="project" value="TreeGrafter"/>
</dbReference>
<name>A0A811ZTU8_NYCPR</name>